<reference evidence="2 3" key="1">
    <citation type="submission" date="2017-04" db="EMBL/GenBank/DDBJ databases">
        <title>Draft genome sequence of Tuber borchii Vittad., a whitish edible truffle.</title>
        <authorList>
            <consortium name="DOE Joint Genome Institute"/>
            <person name="Murat C."/>
            <person name="Kuo A."/>
            <person name="Barry K.W."/>
            <person name="Clum A."/>
            <person name="Dockter R.B."/>
            <person name="Fauchery L."/>
            <person name="Iotti M."/>
            <person name="Kohler A."/>
            <person name="Labutti K."/>
            <person name="Lindquist E.A."/>
            <person name="Lipzen A."/>
            <person name="Ohm R.A."/>
            <person name="Wang M."/>
            <person name="Grigoriev I.V."/>
            <person name="Zambonelli A."/>
            <person name="Martin F.M."/>
        </authorList>
    </citation>
    <scope>NUCLEOTIDE SEQUENCE [LARGE SCALE GENOMIC DNA]</scope>
    <source>
        <strain evidence="2 3">Tbo3840</strain>
    </source>
</reference>
<keyword evidence="3" id="KW-1185">Reference proteome</keyword>
<dbReference type="Proteomes" id="UP000244722">
    <property type="component" value="Unassembled WGS sequence"/>
</dbReference>
<feature type="non-terminal residue" evidence="2">
    <location>
        <position position="102"/>
    </location>
</feature>
<comment type="caution">
    <text evidence="2">The sequence shown here is derived from an EMBL/GenBank/DDBJ whole genome shotgun (WGS) entry which is preliminary data.</text>
</comment>
<evidence type="ECO:0000313" key="2">
    <source>
        <dbReference type="EMBL" id="PUU74734.1"/>
    </source>
</evidence>
<protein>
    <submittedName>
        <fullName evidence="2">Uncharacterized protein</fullName>
    </submittedName>
</protein>
<feature type="region of interest" description="Disordered" evidence="1">
    <location>
        <begin position="1"/>
        <end position="22"/>
    </location>
</feature>
<evidence type="ECO:0000256" key="1">
    <source>
        <dbReference type="SAM" id="MobiDB-lite"/>
    </source>
</evidence>
<proteinExistence type="predicted"/>
<name>A0A2T6ZH55_TUBBO</name>
<accession>A0A2T6ZH55</accession>
<feature type="region of interest" description="Disordered" evidence="1">
    <location>
        <begin position="72"/>
        <end position="102"/>
    </location>
</feature>
<sequence>MNELKRPRGKGKTRVDYSVRKKEKKRRRKPLVVAKFRYLFGELFFFFLCLSPSQVQVGSRGLVFRVDWTKKKRKKGPGHLWSRAEPTRVVVHPNTAQPDKKK</sequence>
<dbReference type="EMBL" id="NESQ01000276">
    <property type="protein sequence ID" value="PUU74734.1"/>
    <property type="molecule type" value="Genomic_DNA"/>
</dbReference>
<dbReference type="AlphaFoldDB" id="A0A2T6ZH55"/>
<organism evidence="2 3">
    <name type="scientific">Tuber borchii</name>
    <name type="common">White truffle</name>
    <dbReference type="NCBI Taxonomy" id="42251"/>
    <lineage>
        <taxon>Eukaryota</taxon>
        <taxon>Fungi</taxon>
        <taxon>Dikarya</taxon>
        <taxon>Ascomycota</taxon>
        <taxon>Pezizomycotina</taxon>
        <taxon>Pezizomycetes</taxon>
        <taxon>Pezizales</taxon>
        <taxon>Tuberaceae</taxon>
        <taxon>Tuber</taxon>
    </lineage>
</organism>
<gene>
    <name evidence="2" type="ORF">B9Z19DRAFT_1196000</name>
</gene>
<evidence type="ECO:0000313" key="3">
    <source>
        <dbReference type="Proteomes" id="UP000244722"/>
    </source>
</evidence>